<keyword evidence="4 7" id="KW-0472">Membrane</keyword>
<comment type="subcellular location">
    <subcellularLocation>
        <location evidence="1">Membrane</location>
    </subcellularLocation>
</comment>
<feature type="transmembrane region" description="Helical" evidence="7">
    <location>
        <begin position="163"/>
        <end position="183"/>
    </location>
</feature>
<organism evidence="8 9">
    <name type="scientific">Hominibacterium faecale</name>
    <dbReference type="NCBI Taxonomy" id="2839743"/>
    <lineage>
        <taxon>Bacteria</taxon>
        <taxon>Bacillati</taxon>
        <taxon>Bacillota</taxon>
        <taxon>Clostridia</taxon>
        <taxon>Peptostreptococcales</taxon>
        <taxon>Anaerovoracaceae</taxon>
        <taxon>Hominibacterium</taxon>
    </lineage>
</organism>
<reference evidence="8" key="1">
    <citation type="submission" date="2022-09" db="EMBL/GenBank/DDBJ databases">
        <title>Culturomic study of gut microbiota in children with autism spectrum disorder.</title>
        <authorList>
            <person name="Efimov B.A."/>
            <person name="Chaplin A.V."/>
            <person name="Sokolova S.R."/>
            <person name="Pikina A.P."/>
            <person name="Korzhanova M."/>
            <person name="Belova V."/>
            <person name="Korostin D."/>
        </authorList>
    </citation>
    <scope>NUCLEOTIDE SEQUENCE</scope>
    <source>
        <strain evidence="8">ASD5510</strain>
    </source>
</reference>
<dbReference type="AlphaFoldDB" id="A0A9J6QNI0"/>
<sequence length="229" mass="24829">MSTNKQRQVPAKGTRHRALTVVGVVLCIILIPVLAINITLIVKSYIHDEEVPSVGGYLPMIVMTDSMYPQIHSGDLIICRTTDAQTVKKGDVIAFFDPAGNGSSVVTHRVVKVVKKDGALSFRTRGDANNTADAELVPAENLVGTYVKRIPGAGNAAMFLQTVPGLIVCVILPLILLIGYDFIRRRRYEKKKAQDTDALLAELQALREEKSSPPPGKSGPENRASGRKS</sequence>
<dbReference type="GO" id="GO:0009003">
    <property type="term" value="F:signal peptidase activity"/>
    <property type="evidence" value="ECO:0007669"/>
    <property type="project" value="UniProtKB-EC"/>
</dbReference>
<evidence type="ECO:0000313" key="8">
    <source>
        <dbReference type="EMBL" id="MCU7378729.1"/>
    </source>
</evidence>
<protein>
    <recommendedName>
        <fullName evidence="5">Signal peptidase I</fullName>
        <ecNumber evidence="5">3.4.21.89</ecNumber>
    </recommendedName>
</protein>
<dbReference type="GO" id="GO:0006465">
    <property type="term" value="P:signal peptide processing"/>
    <property type="evidence" value="ECO:0007669"/>
    <property type="project" value="UniProtKB-UniRule"/>
</dbReference>
<dbReference type="EMBL" id="JAOSHN010000004">
    <property type="protein sequence ID" value="MCU7378729.1"/>
    <property type="molecule type" value="Genomic_DNA"/>
</dbReference>
<dbReference type="InterPro" id="IPR036286">
    <property type="entry name" value="LexA/Signal_pep-like_sf"/>
</dbReference>
<feature type="transmembrane region" description="Helical" evidence="7">
    <location>
        <begin position="21"/>
        <end position="42"/>
    </location>
</feature>
<dbReference type="CDD" id="cd06462">
    <property type="entry name" value="Peptidase_S24_S26"/>
    <property type="match status" value="1"/>
</dbReference>
<evidence type="ECO:0000313" key="9">
    <source>
        <dbReference type="Proteomes" id="UP001065549"/>
    </source>
</evidence>
<accession>A0A9J6QNI0</accession>
<dbReference type="GO" id="GO:0016020">
    <property type="term" value="C:membrane"/>
    <property type="evidence" value="ECO:0007669"/>
    <property type="project" value="UniProtKB-SubCell"/>
</dbReference>
<evidence type="ECO:0000256" key="7">
    <source>
        <dbReference type="SAM" id="Phobius"/>
    </source>
</evidence>
<dbReference type="Proteomes" id="UP001065549">
    <property type="component" value="Unassembled WGS sequence"/>
</dbReference>
<dbReference type="PANTHER" id="PTHR10806:SF6">
    <property type="entry name" value="SIGNAL PEPTIDASE COMPLEX CATALYTIC SUBUNIT SEC11"/>
    <property type="match status" value="1"/>
</dbReference>
<keyword evidence="3 7" id="KW-1133">Transmembrane helix</keyword>
<name>A0A9J6QNI0_9FIRM</name>
<keyword evidence="8" id="KW-0378">Hydrolase</keyword>
<feature type="region of interest" description="Disordered" evidence="6">
    <location>
        <begin position="203"/>
        <end position="229"/>
    </location>
</feature>
<evidence type="ECO:0000256" key="6">
    <source>
        <dbReference type="SAM" id="MobiDB-lite"/>
    </source>
</evidence>
<keyword evidence="2 7" id="KW-0812">Transmembrane</keyword>
<dbReference type="GO" id="GO:0004252">
    <property type="term" value="F:serine-type endopeptidase activity"/>
    <property type="evidence" value="ECO:0007669"/>
    <property type="project" value="UniProtKB-UniRule"/>
</dbReference>
<evidence type="ECO:0000256" key="3">
    <source>
        <dbReference type="ARBA" id="ARBA00022989"/>
    </source>
</evidence>
<comment type="caution">
    <text evidence="8">The sequence shown here is derived from an EMBL/GenBank/DDBJ whole genome shotgun (WGS) entry which is preliminary data.</text>
</comment>
<evidence type="ECO:0000256" key="5">
    <source>
        <dbReference type="NCBIfam" id="TIGR02228"/>
    </source>
</evidence>
<dbReference type="RefSeq" id="WP_227754796.1">
    <property type="nucleotide sequence ID" value="NZ_JAJAGH010000001.1"/>
</dbReference>
<evidence type="ECO:0000256" key="4">
    <source>
        <dbReference type="ARBA" id="ARBA00023136"/>
    </source>
</evidence>
<dbReference type="PANTHER" id="PTHR10806">
    <property type="entry name" value="SIGNAL PEPTIDASE COMPLEX CATALYTIC SUBUNIT SEC11"/>
    <property type="match status" value="1"/>
</dbReference>
<keyword evidence="9" id="KW-1185">Reference proteome</keyword>
<dbReference type="NCBIfam" id="TIGR02228">
    <property type="entry name" value="sigpep_I_arch"/>
    <property type="match status" value="1"/>
</dbReference>
<dbReference type="InterPro" id="IPR001733">
    <property type="entry name" value="Peptidase_S26B"/>
</dbReference>
<gene>
    <name evidence="8" type="ORF">OBO34_10225</name>
</gene>
<dbReference type="EC" id="3.4.21.89" evidence="5"/>
<evidence type="ECO:0000256" key="2">
    <source>
        <dbReference type="ARBA" id="ARBA00022692"/>
    </source>
</evidence>
<dbReference type="SUPFAM" id="SSF51306">
    <property type="entry name" value="LexA/Signal peptidase"/>
    <property type="match status" value="1"/>
</dbReference>
<proteinExistence type="predicted"/>
<evidence type="ECO:0000256" key="1">
    <source>
        <dbReference type="ARBA" id="ARBA00004370"/>
    </source>
</evidence>